<evidence type="ECO:0000256" key="8">
    <source>
        <dbReference type="SAM" id="Phobius"/>
    </source>
</evidence>
<feature type="region of interest" description="Disordered" evidence="7">
    <location>
        <begin position="1"/>
        <end position="46"/>
    </location>
</feature>
<dbReference type="InterPro" id="IPR036259">
    <property type="entry name" value="MFS_trans_sf"/>
</dbReference>
<dbReference type="Gene3D" id="1.20.1250.20">
    <property type="entry name" value="MFS general substrate transporter like domains"/>
    <property type="match status" value="1"/>
</dbReference>
<dbReference type="InterPro" id="IPR020846">
    <property type="entry name" value="MFS_dom"/>
</dbReference>
<evidence type="ECO:0000256" key="6">
    <source>
        <dbReference type="ARBA" id="ARBA00023136"/>
    </source>
</evidence>
<evidence type="ECO:0000256" key="7">
    <source>
        <dbReference type="SAM" id="MobiDB-lite"/>
    </source>
</evidence>
<dbReference type="SUPFAM" id="SSF103473">
    <property type="entry name" value="MFS general substrate transporter"/>
    <property type="match status" value="1"/>
</dbReference>
<evidence type="ECO:0000256" key="1">
    <source>
        <dbReference type="ARBA" id="ARBA00004651"/>
    </source>
</evidence>
<dbReference type="Pfam" id="PF05977">
    <property type="entry name" value="MFS_3"/>
    <property type="match status" value="1"/>
</dbReference>
<keyword evidence="4 8" id="KW-0812">Transmembrane</keyword>
<reference evidence="10" key="1">
    <citation type="submission" date="2022-10" db="EMBL/GenBank/DDBJ databases">
        <title>The complete genomes of actinobacterial strains from the NBC collection.</title>
        <authorList>
            <person name="Joergensen T.S."/>
            <person name="Alvarez Arevalo M."/>
            <person name="Sterndorff E.B."/>
            <person name="Faurdal D."/>
            <person name="Vuksanovic O."/>
            <person name="Mourched A.-S."/>
            <person name="Charusanti P."/>
            <person name="Shaw S."/>
            <person name="Blin K."/>
            <person name="Weber T."/>
        </authorList>
    </citation>
    <scope>NUCLEOTIDE SEQUENCE</scope>
    <source>
        <strain evidence="10">NBC_00049</strain>
    </source>
</reference>
<evidence type="ECO:0000256" key="2">
    <source>
        <dbReference type="ARBA" id="ARBA00022448"/>
    </source>
</evidence>
<protein>
    <submittedName>
        <fullName evidence="10">MFS transporter</fullName>
    </submittedName>
</protein>
<feature type="transmembrane region" description="Helical" evidence="8">
    <location>
        <begin position="201"/>
        <end position="221"/>
    </location>
</feature>
<dbReference type="InterPro" id="IPR010290">
    <property type="entry name" value="TM_effector"/>
</dbReference>
<evidence type="ECO:0000256" key="4">
    <source>
        <dbReference type="ARBA" id="ARBA00022692"/>
    </source>
</evidence>
<dbReference type="PROSITE" id="PS50850">
    <property type="entry name" value="MFS"/>
    <property type="match status" value="1"/>
</dbReference>
<feature type="transmembrane region" description="Helical" evidence="8">
    <location>
        <begin position="323"/>
        <end position="341"/>
    </location>
</feature>
<keyword evidence="6 8" id="KW-0472">Membrane</keyword>
<feature type="domain" description="Major facilitator superfamily (MFS) profile" evidence="9">
    <location>
        <begin position="259"/>
        <end position="442"/>
    </location>
</feature>
<gene>
    <name evidence="10" type="ORF">OG327_05430</name>
</gene>
<dbReference type="GO" id="GO:0022857">
    <property type="term" value="F:transmembrane transporter activity"/>
    <property type="evidence" value="ECO:0007669"/>
    <property type="project" value="InterPro"/>
</dbReference>
<feature type="transmembrane region" description="Helical" evidence="8">
    <location>
        <begin position="388"/>
        <end position="409"/>
    </location>
</feature>
<dbReference type="GO" id="GO:0005886">
    <property type="term" value="C:plasma membrane"/>
    <property type="evidence" value="ECO:0007669"/>
    <property type="project" value="UniProtKB-SubCell"/>
</dbReference>
<comment type="subcellular location">
    <subcellularLocation>
        <location evidence="1">Cell membrane</location>
        <topology evidence="1">Multi-pass membrane protein</topology>
    </subcellularLocation>
</comment>
<evidence type="ECO:0000256" key="5">
    <source>
        <dbReference type="ARBA" id="ARBA00022989"/>
    </source>
</evidence>
<sequence length="442" mass="45556">MTPPPHEHPGRRPPAARTRPETDPLARADPPPPPLSSSPSSSPSPWRDRDFRALFGAATLNQLGTNAGYVAVPLLALTALDATPGQIGTLAALSTLAFLLIGLPAGAWVDRLPARGVLIAADLARATLFASLPLAWWLDLLTLAQLYAVVLLNGCATVFSDVGSQSVLPRLIGRGGLVRANSALVTLMAAANIAGRGAGGALVAAVTAPFALAFSSAAYLASALRLTRIRPAPAAPVPHRTPLPAQIREGVQHVLGHPELRALALAASLNNLGNSIINTMLPVVFVRELGLSPAALGLFWATGGVGLLLGARLSRPLAARVGYGRALVLSLTPAGLLVPLIGPGAWLWPAGAGWLLAMMTIGSHNVLGVSLRQHLTPDPLLGRMNATFRFMLTGSLALGAAASGLLAEITTLHTALWTGAAVLSVSCVPIALSPIPTRRTTL</sequence>
<accession>A0AAU2JMZ9</accession>
<dbReference type="PANTHER" id="PTHR23513:SF6">
    <property type="entry name" value="MAJOR FACILITATOR SUPERFAMILY ASSOCIATED DOMAIN-CONTAINING PROTEIN"/>
    <property type="match status" value="1"/>
</dbReference>
<name>A0AAU2JMZ9_9ACTN</name>
<keyword evidence="2" id="KW-0813">Transport</keyword>
<keyword evidence="3" id="KW-1003">Cell membrane</keyword>
<feature type="transmembrane region" description="Helical" evidence="8">
    <location>
        <begin position="291"/>
        <end position="311"/>
    </location>
</feature>
<dbReference type="AlphaFoldDB" id="A0AAU2JMZ9"/>
<keyword evidence="5 8" id="KW-1133">Transmembrane helix</keyword>
<organism evidence="10">
    <name type="scientific">Streptomyces sp. NBC_00049</name>
    <dbReference type="NCBI Taxonomy" id="2903617"/>
    <lineage>
        <taxon>Bacteria</taxon>
        <taxon>Bacillati</taxon>
        <taxon>Actinomycetota</taxon>
        <taxon>Actinomycetes</taxon>
        <taxon>Kitasatosporales</taxon>
        <taxon>Streptomycetaceae</taxon>
        <taxon>Streptomyces</taxon>
    </lineage>
</organism>
<dbReference type="EMBL" id="CP108264">
    <property type="protein sequence ID" value="WTU72827.1"/>
    <property type="molecule type" value="Genomic_DNA"/>
</dbReference>
<dbReference type="PANTHER" id="PTHR23513">
    <property type="entry name" value="INTEGRAL MEMBRANE EFFLUX PROTEIN-RELATED"/>
    <property type="match status" value="1"/>
</dbReference>
<feature type="compositionally biased region" description="Basic and acidic residues" evidence="7">
    <location>
        <begin position="1"/>
        <end position="10"/>
    </location>
</feature>
<feature type="transmembrane region" description="Helical" evidence="8">
    <location>
        <begin position="347"/>
        <end position="367"/>
    </location>
</feature>
<evidence type="ECO:0000256" key="3">
    <source>
        <dbReference type="ARBA" id="ARBA00022475"/>
    </source>
</evidence>
<feature type="transmembrane region" description="Helical" evidence="8">
    <location>
        <begin position="415"/>
        <end position="435"/>
    </location>
</feature>
<evidence type="ECO:0000259" key="9">
    <source>
        <dbReference type="PROSITE" id="PS50850"/>
    </source>
</evidence>
<evidence type="ECO:0000313" key="10">
    <source>
        <dbReference type="EMBL" id="WTU72827.1"/>
    </source>
</evidence>
<proteinExistence type="predicted"/>
<dbReference type="CDD" id="cd06173">
    <property type="entry name" value="MFS_MefA_like"/>
    <property type="match status" value="1"/>
</dbReference>
<feature type="transmembrane region" description="Helical" evidence="8">
    <location>
        <begin position="87"/>
        <end position="109"/>
    </location>
</feature>